<evidence type="ECO:0000313" key="2">
    <source>
        <dbReference type="Proteomes" id="UP000236333"/>
    </source>
</evidence>
<comment type="caution">
    <text evidence="1">The sequence shown here is derived from an EMBL/GenBank/DDBJ whole genome shotgun (WGS) entry which is preliminary data.</text>
</comment>
<reference evidence="1 2" key="1">
    <citation type="journal article" date="2017" name="Mol. Biol. Evol.">
        <title>The 4-celled Tetrabaena socialis nuclear genome reveals the essential components for genetic control of cell number at the origin of multicellularity in the volvocine lineage.</title>
        <authorList>
            <person name="Featherston J."/>
            <person name="Arakaki Y."/>
            <person name="Hanschen E.R."/>
            <person name="Ferris P.J."/>
            <person name="Michod R.E."/>
            <person name="Olson B.J.S.C."/>
            <person name="Nozaki H."/>
            <person name="Durand P.M."/>
        </authorList>
    </citation>
    <scope>NUCLEOTIDE SEQUENCE [LARGE SCALE GENOMIC DNA]</scope>
    <source>
        <strain evidence="1 2">NIES-571</strain>
    </source>
</reference>
<keyword evidence="2" id="KW-1185">Reference proteome</keyword>
<accession>A0A2J7ZJW5</accession>
<proteinExistence type="predicted"/>
<evidence type="ECO:0000313" key="1">
    <source>
        <dbReference type="EMBL" id="PNH00568.1"/>
    </source>
</evidence>
<organism evidence="1 2">
    <name type="scientific">Tetrabaena socialis</name>
    <dbReference type="NCBI Taxonomy" id="47790"/>
    <lineage>
        <taxon>Eukaryota</taxon>
        <taxon>Viridiplantae</taxon>
        <taxon>Chlorophyta</taxon>
        <taxon>core chlorophytes</taxon>
        <taxon>Chlorophyceae</taxon>
        <taxon>CS clade</taxon>
        <taxon>Chlamydomonadales</taxon>
        <taxon>Tetrabaenaceae</taxon>
        <taxon>Tetrabaena</taxon>
    </lineage>
</organism>
<dbReference type="Proteomes" id="UP000236333">
    <property type="component" value="Unassembled WGS sequence"/>
</dbReference>
<protein>
    <submittedName>
        <fullName evidence="1">Uncharacterized protein</fullName>
    </submittedName>
</protein>
<dbReference type="EMBL" id="PGGS01001302">
    <property type="protein sequence ID" value="PNH00568.1"/>
    <property type="molecule type" value="Genomic_DNA"/>
</dbReference>
<gene>
    <name evidence="1" type="ORF">TSOC_013608</name>
</gene>
<dbReference type="AlphaFoldDB" id="A0A2J7ZJW5"/>
<sequence length="78" mass="8934">MGVTAAQDQDHAEEFKKLTTSQQQQLLKTLKLDFNILSRALDEEKEEVEDQDKPLIEDLTLALAHYRARIAPLEQLLS</sequence>
<name>A0A2J7ZJW5_9CHLO</name>